<keyword evidence="3" id="KW-1185">Reference proteome</keyword>
<dbReference type="Proteomes" id="UP001218218">
    <property type="component" value="Unassembled WGS sequence"/>
</dbReference>
<name>A0AAD6YWM6_9AGAR</name>
<feature type="region of interest" description="Disordered" evidence="1">
    <location>
        <begin position="199"/>
        <end position="309"/>
    </location>
</feature>
<organism evidence="2 3">
    <name type="scientific">Mycena albidolilacea</name>
    <dbReference type="NCBI Taxonomy" id="1033008"/>
    <lineage>
        <taxon>Eukaryota</taxon>
        <taxon>Fungi</taxon>
        <taxon>Dikarya</taxon>
        <taxon>Basidiomycota</taxon>
        <taxon>Agaricomycotina</taxon>
        <taxon>Agaricomycetes</taxon>
        <taxon>Agaricomycetidae</taxon>
        <taxon>Agaricales</taxon>
        <taxon>Marasmiineae</taxon>
        <taxon>Mycenaceae</taxon>
        <taxon>Mycena</taxon>
    </lineage>
</organism>
<feature type="compositionally biased region" description="Basic and acidic residues" evidence="1">
    <location>
        <begin position="121"/>
        <end position="131"/>
    </location>
</feature>
<protein>
    <submittedName>
        <fullName evidence="2">Uncharacterized protein</fullName>
    </submittedName>
</protein>
<gene>
    <name evidence="2" type="ORF">DFH08DRAFT_828488</name>
</gene>
<feature type="region of interest" description="Disordered" evidence="1">
    <location>
        <begin position="43"/>
        <end position="180"/>
    </location>
</feature>
<sequence length="804" mass="89663">MGRKLNFIYLIWDLTQSDVPKAGNFASDARDYEFTFAHSLGLGRETGARGGDEDHAETEEKDAGHSPTSSEYSVHDDNPDSASGTESEPPSALPSPSPRRIRPLPSHAHSPPPASSSPTSDRLHLSEDEFPLHIPLDGSRPTTPTELKRTHSERVSDTPHASPAKKKLKEKVKSSPSKIPALFRMAGWSKPKVMTHEEKEDVFIAEADERRDTAEARAKKERHEKQEKEAKRKELQNERQQRHRALKRAAMEAENPGGRKRRKVDLKHRETASQSEVADASRPAREIKKKVKAENRKPAGRKQKSATRSAKYVNWTTPFAWSAITAAQAKVGWGYTNILRALQRGNYDFFQHLAVTTIMGWIETVGGFRQWKPSVLARALKGNVPGHNKGPYPEIVKEIISQLSDLHAAGAPLSLATARCIIIATIREQAPEIFERRFKDGSLFRVSDSKRAFTALLAVLAAGDELPPQCVYGGKSKGSLPTDDVASRQDFDNASFSFVFSGKTRNHWSNQKTMRQWDWLRKIHPDILVDFVPGGCTGIGQPLDVGLNRPFKHAVKVGYHAWLVDTLLEQRRNGEQLDPDTGLPVLRDASVGWIWQGSKVIQNKELLLKAWAMCLIRSGLNLSYDCMTSFETKKRLVNLRNDNPELWDDLHKKSTRNYCPGDDEEVAEDVEAYEDEDMGGDDSEIPTQEVDQHVVTKKTAKNRKIKAAEGNFIVGLGSSGEAEDADADISEAEEEVVDERAGKRKRRATARYSSYATRKPGTGMMVFMLRFRAPRCSGTNGEPSGGSTRGSVVWHGEEDAQFEP</sequence>
<dbReference type="EMBL" id="JARIHO010000171">
    <property type="protein sequence ID" value="KAJ7300401.1"/>
    <property type="molecule type" value="Genomic_DNA"/>
</dbReference>
<evidence type="ECO:0000256" key="1">
    <source>
        <dbReference type="SAM" id="MobiDB-lite"/>
    </source>
</evidence>
<comment type="caution">
    <text evidence="2">The sequence shown here is derived from an EMBL/GenBank/DDBJ whole genome shotgun (WGS) entry which is preliminary data.</text>
</comment>
<feature type="compositionally biased region" description="Basic and acidic residues" evidence="1">
    <location>
        <begin position="282"/>
        <end position="297"/>
    </location>
</feature>
<proteinExistence type="predicted"/>
<feature type="region of interest" description="Disordered" evidence="1">
    <location>
        <begin position="774"/>
        <end position="804"/>
    </location>
</feature>
<accession>A0AAD6YWM6</accession>
<feature type="compositionally biased region" description="Basic and acidic residues" evidence="1">
    <location>
        <begin position="146"/>
        <end position="157"/>
    </location>
</feature>
<evidence type="ECO:0000313" key="2">
    <source>
        <dbReference type="EMBL" id="KAJ7300401.1"/>
    </source>
</evidence>
<evidence type="ECO:0000313" key="3">
    <source>
        <dbReference type="Proteomes" id="UP001218218"/>
    </source>
</evidence>
<feature type="compositionally biased region" description="Basic and acidic residues" evidence="1">
    <location>
        <begin position="199"/>
        <end position="240"/>
    </location>
</feature>
<dbReference type="AlphaFoldDB" id="A0AAD6YWM6"/>
<reference evidence="2" key="1">
    <citation type="submission" date="2023-03" db="EMBL/GenBank/DDBJ databases">
        <title>Massive genome expansion in bonnet fungi (Mycena s.s.) driven by repeated elements and novel gene families across ecological guilds.</title>
        <authorList>
            <consortium name="Lawrence Berkeley National Laboratory"/>
            <person name="Harder C.B."/>
            <person name="Miyauchi S."/>
            <person name="Viragh M."/>
            <person name="Kuo A."/>
            <person name="Thoen E."/>
            <person name="Andreopoulos B."/>
            <person name="Lu D."/>
            <person name="Skrede I."/>
            <person name="Drula E."/>
            <person name="Henrissat B."/>
            <person name="Morin E."/>
            <person name="Kohler A."/>
            <person name="Barry K."/>
            <person name="LaButti K."/>
            <person name="Morin E."/>
            <person name="Salamov A."/>
            <person name="Lipzen A."/>
            <person name="Mereny Z."/>
            <person name="Hegedus B."/>
            <person name="Baldrian P."/>
            <person name="Stursova M."/>
            <person name="Weitz H."/>
            <person name="Taylor A."/>
            <person name="Grigoriev I.V."/>
            <person name="Nagy L.G."/>
            <person name="Martin F."/>
            <person name="Kauserud H."/>
        </authorList>
    </citation>
    <scope>NUCLEOTIDE SEQUENCE</scope>
    <source>
        <strain evidence="2">CBHHK002</strain>
    </source>
</reference>